<dbReference type="NCBIfam" id="TIGR02122">
    <property type="entry name" value="TRAP_TAXI"/>
    <property type="match status" value="1"/>
</dbReference>
<dbReference type="Proteomes" id="UP000602260">
    <property type="component" value="Unassembled WGS sequence"/>
</dbReference>
<dbReference type="InterPro" id="IPR011852">
    <property type="entry name" value="TRAP_TAXI"/>
</dbReference>
<evidence type="ECO:0000313" key="2">
    <source>
        <dbReference type="EMBL" id="MBC5717217.1"/>
    </source>
</evidence>
<keyword evidence="3" id="KW-1185">Reference proteome</keyword>
<sequence>MKLQHAAPLALLLSLAVLLPGCAAPEPEPTLLTIGTADRGGAMAPAGSAIAALLSDGEARKVSVSVSSGSAMNVHSLAAGDIDLGLVSGDVAYAAYAGTAEFEGQPQPLRAVAAVYSSVSCWIAPADSPAEYIHDLGGLRLGVGPQDSTTELSARTAVELLGLDTRKAQLVNCSLEDGARQIADGSLDALHAFAGVPARSLTWLTQQESCRLLPFTDEELSRILAENQSYYAVCVPAGTYSGQTEDLNTFGAKCLLCVRADAPDELVYQLTQTLYHGAEELAQSTPALAEMARPEFLYEDLPIPLHQGAADFYRAEGLIES</sequence>
<proteinExistence type="predicted"/>
<gene>
    <name evidence="2" type="ORF">H8S55_07780</name>
</gene>
<reference evidence="2" key="1">
    <citation type="submission" date="2020-08" db="EMBL/GenBank/DDBJ databases">
        <title>Genome public.</title>
        <authorList>
            <person name="Liu C."/>
            <person name="Sun Q."/>
        </authorList>
    </citation>
    <scope>NUCLEOTIDE SEQUENCE</scope>
    <source>
        <strain evidence="2">BX5</strain>
    </source>
</reference>
<dbReference type="EMBL" id="JACOPN010000004">
    <property type="protein sequence ID" value="MBC5717217.1"/>
    <property type="molecule type" value="Genomic_DNA"/>
</dbReference>
<name>A0A8J6J4Y3_9FIRM</name>
<feature type="chain" id="PRO_5035151231" evidence="1">
    <location>
        <begin position="24"/>
        <end position="321"/>
    </location>
</feature>
<dbReference type="Gene3D" id="3.40.190.10">
    <property type="entry name" value="Periplasmic binding protein-like II"/>
    <property type="match status" value="2"/>
</dbReference>
<dbReference type="PANTHER" id="PTHR42941">
    <property type="entry name" value="SLL1037 PROTEIN"/>
    <property type="match status" value="1"/>
</dbReference>
<feature type="signal peptide" evidence="1">
    <location>
        <begin position="1"/>
        <end position="23"/>
    </location>
</feature>
<organism evidence="2 3">
    <name type="scientific">Flintibacter faecis</name>
    <dbReference type="NCBI Taxonomy" id="2763047"/>
    <lineage>
        <taxon>Bacteria</taxon>
        <taxon>Bacillati</taxon>
        <taxon>Bacillota</taxon>
        <taxon>Clostridia</taxon>
        <taxon>Eubacteriales</taxon>
        <taxon>Flintibacter</taxon>
    </lineage>
</organism>
<evidence type="ECO:0000313" key="3">
    <source>
        <dbReference type="Proteomes" id="UP000602260"/>
    </source>
</evidence>
<dbReference type="RefSeq" id="WP_186878502.1">
    <property type="nucleotide sequence ID" value="NZ_JACOPN010000004.1"/>
</dbReference>
<dbReference type="SUPFAM" id="SSF53850">
    <property type="entry name" value="Periplasmic binding protein-like II"/>
    <property type="match status" value="1"/>
</dbReference>
<dbReference type="Pfam" id="PF16868">
    <property type="entry name" value="NMT1_3"/>
    <property type="match status" value="1"/>
</dbReference>
<comment type="caution">
    <text evidence="2">The sequence shown here is derived from an EMBL/GenBank/DDBJ whole genome shotgun (WGS) entry which is preliminary data.</text>
</comment>
<dbReference type="CDD" id="cd13520">
    <property type="entry name" value="PBP2_TAXI_TRAP"/>
    <property type="match status" value="1"/>
</dbReference>
<keyword evidence="1" id="KW-0732">Signal</keyword>
<protein>
    <submittedName>
        <fullName evidence="2">TAXI family TRAP transporter solute-binding subunit</fullName>
    </submittedName>
</protein>
<accession>A0A8J6J4Y3</accession>
<dbReference type="AlphaFoldDB" id="A0A8J6J4Y3"/>
<dbReference type="PANTHER" id="PTHR42941:SF1">
    <property type="entry name" value="SLL1037 PROTEIN"/>
    <property type="match status" value="1"/>
</dbReference>
<evidence type="ECO:0000256" key="1">
    <source>
        <dbReference type="SAM" id="SignalP"/>
    </source>
</evidence>